<dbReference type="SUPFAM" id="SSF52540">
    <property type="entry name" value="P-loop containing nucleoside triphosphate hydrolases"/>
    <property type="match status" value="1"/>
</dbReference>
<reference evidence="2" key="1">
    <citation type="submission" date="2020-11" db="EMBL/GenBank/DDBJ databases">
        <authorList>
            <consortium name="DOE Joint Genome Institute"/>
            <person name="Ahrendt S."/>
            <person name="Riley R."/>
            <person name="Andreopoulos W."/>
            <person name="Labutti K."/>
            <person name="Pangilinan J."/>
            <person name="Ruiz-Duenas F.J."/>
            <person name="Barrasa J.M."/>
            <person name="Sanchez-Garcia M."/>
            <person name="Camarero S."/>
            <person name="Miyauchi S."/>
            <person name="Serrano A."/>
            <person name="Linde D."/>
            <person name="Babiker R."/>
            <person name="Drula E."/>
            <person name="Ayuso-Fernandez I."/>
            <person name="Pacheco R."/>
            <person name="Padilla G."/>
            <person name="Ferreira P."/>
            <person name="Barriuso J."/>
            <person name="Kellner H."/>
            <person name="Castanera R."/>
            <person name="Alfaro M."/>
            <person name="Ramirez L."/>
            <person name="Pisabarro A.G."/>
            <person name="Kuo A."/>
            <person name="Tritt A."/>
            <person name="Lipzen A."/>
            <person name="He G."/>
            <person name="Yan M."/>
            <person name="Ng V."/>
            <person name="Cullen D."/>
            <person name="Martin F."/>
            <person name="Rosso M.-N."/>
            <person name="Henrissat B."/>
            <person name="Hibbett D."/>
            <person name="Martinez A.T."/>
            <person name="Grigoriev I.V."/>
        </authorList>
    </citation>
    <scope>NUCLEOTIDE SEQUENCE</scope>
    <source>
        <strain evidence="2">ATCC 90797</strain>
    </source>
</reference>
<dbReference type="OrthoDB" id="10261556at2759"/>
<name>A0A9P6D659_PLEER</name>
<dbReference type="GO" id="GO:0005524">
    <property type="term" value="F:ATP binding"/>
    <property type="evidence" value="ECO:0007669"/>
    <property type="project" value="InterPro"/>
</dbReference>
<evidence type="ECO:0000259" key="1">
    <source>
        <dbReference type="Pfam" id="PF00270"/>
    </source>
</evidence>
<accession>A0A9P6D659</accession>
<evidence type="ECO:0000313" key="3">
    <source>
        <dbReference type="Proteomes" id="UP000807025"/>
    </source>
</evidence>
<dbReference type="Proteomes" id="UP000807025">
    <property type="component" value="Unassembled WGS sequence"/>
</dbReference>
<sequence>PCLWQVSITLAILHHDEDIIFIAGTGMGKTLTFWLPLLLCPDGIQIVVTPLNILGKQNVEFIEDIRYQAIVISPGQLMKPGGKFEKLLLNSTFISHIISIILDEGHCIST</sequence>
<dbReference type="GO" id="GO:0003676">
    <property type="term" value="F:nucleic acid binding"/>
    <property type="evidence" value="ECO:0007669"/>
    <property type="project" value="InterPro"/>
</dbReference>
<feature type="domain" description="DEAD/DEAH-box helicase" evidence="1">
    <location>
        <begin position="11"/>
        <end position="67"/>
    </location>
</feature>
<comment type="caution">
    <text evidence="2">The sequence shown here is derived from an EMBL/GenBank/DDBJ whole genome shotgun (WGS) entry which is preliminary data.</text>
</comment>
<dbReference type="Pfam" id="PF00270">
    <property type="entry name" value="DEAD"/>
    <property type="match status" value="1"/>
</dbReference>
<dbReference type="EMBL" id="MU154575">
    <property type="protein sequence ID" value="KAF9494256.1"/>
    <property type="molecule type" value="Genomic_DNA"/>
</dbReference>
<keyword evidence="3" id="KW-1185">Reference proteome</keyword>
<gene>
    <name evidence="2" type="ORF">BDN71DRAFT_1393603</name>
</gene>
<evidence type="ECO:0000313" key="2">
    <source>
        <dbReference type="EMBL" id="KAF9494256.1"/>
    </source>
</evidence>
<dbReference type="AlphaFoldDB" id="A0A9P6D659"/>
<protein>
    <recommendedName>
        <fullName evidence="1">DEAD/DEAH-box helicase domain-containing protein</fullName>
    </recommendedName>
</protein>
<dbReference type="InterPro" id="IPR027417">
    <property type="entry name" value="P-loop_NTPase"/>
</dbReference>
<dbReference type="InterPro" id="IPR011545">
    <property type="entry name" value="DEAD/DEAH_box_helicase_dom"/>
</dbReference>
<feature type="non-terminal residue" evidence="2">
    <location>
        <position position="1"/>
    </location>
</feature>
<organism evidence="2 3">
    <name type="scientific">Pleurotus eryngii</name>
    <name type="common">Boletus of the steppes</name>
    <dbReference type="NCBI Taxonomy" id="5323"/>
    <lineage>
        <taxon>Eukaryota</taxon>
        <taxon>Fungi</taxon>
        <taxon>Dikarya</taxon>
        <taxon>Basidiomycota</taxon>
        <taxon>Agaricomycotina</taxon>
        <taxon>Agaricomycetes</taxon>
        <taxon>Agaricomycetidae</taxon>
        <taxon>Agaricales</taxon>
        <taxon>Pleurotineae</taxon>
        <taxon>Pleurotaceae</taxon>
        <taxon>Pleurotus</taxon>
    </lineage>
</organism>
<dbReference type="Gene3D" id="3.40.50.300">
    <property type="entry name" value="P-loop containing nucleotide triphosphate hydrolases"/>
    <property type="match status" value="1"/>
</dbReference>
<proteinExistence type="predicted"/>